<keyword evidence="2" id="KW-1185">Reference proteome</keyword>
<comment type="caution">
    <text evidence="1">The sequence shown here is derived from an EMBL/GenBank/DDBJ whole genome shotgun (WGS) entry which is preliminary data.</text>
</comment>
<evidence type="ECO:0000313" key="1">
    <source>
        <dbReference type="EMBL" id="MFD1534784.1"/>
    </source>
</evidence>
<dbReference type="GO" id="GO:0016491">
    <property type="term" value="F:oxidoreductase activity"/>
    <property type="evidence" value="ECO:0007669"/>
    <property type="project" value="UniProtKB-KW"/>
</dbReference>
<protein>
    <submittedName>
        <fullName evidence="1">Gluconate 2-dehydrogenase subunit 3 family protein</fullName>
        <ecNumber evidence="1">1.-.-.-</ecNumber>
    </submittedName>
</protein>
<proteinExistence type="predicted"/>
<evidence type="ECO:0000313" key="2">
    <source>
        <dbReference type="Proteomes" id="UP001597145"/>
    </source>
</evidence>
<organism evidence="1 2">
    <name type="scientific">Pseudonocardia aurantiaca</name>
    <dbReference type="NCBI Taxonomy" id="75290"/>
    <lineage>
        <taxon>Bacteria</taxon>
        <taxon>Bacillati</taxon>
        <taxon>Actinomycetota</taxon>
        <taxon>Actinomycetes</taxon>
        <taxon>Pseudonocardiales</taxon>
        <taxon>Pseudonocardiaceae</taxon>
        <taxon>Pseudonocardia</taxon>
    </lineage>
</organism>
<accession>A0ABW4FW66</accession>
<dbReference type="EMBL" id="JBHUCP010000045">
    <property type="protein sequence ID" value="MFD1534784.1"/>
    <property type="molecule type" value="Genomic_DNA"/>
</dbReference>
<dbReference type="RefSeq" id="WP_343982453.1">
    <property type="nucleotide sequence ID" value="NZ_BAAAJG010000015.1"/>
</dbReference>
<dbReference type="Proteomes" id="UP001597145">
    <property type="component" value="Unassembled WGS sequence"/>
</dbReference>
<dbReference type="Pfam" id="PF13618">
    <property type="entry name" value="Gluconate_2-dh3"/>
    <property type="match status" value="1"/>
</dbReference>
<name>A0ABW4FW66_9PSEU</name>
<reference evidence="2" key="1">
    <citation type="journal article" date="2019" name="Int. J. Syst. Evol. Microbiol.">
        <title>The Global Catalogue of Microorganisms (GCM) 10K type strain sequencing project: providing services to taxonomists for standard genome sequencing and annotation.</title>
        <authorList>
            <consortium name="The Broad Institute Genomics Platform"/>
            <consortium name="The Broad Institute Genome Sequencing Center for Infectious Disease"/>
            <person name="Wu L."/>
            <person name="Ma J."/>
        </authorList>
    </citation>
    <scope>NUCLEOTIDE SEQUENCE [LARGE SCALE GENOMIC DNA]</scope>
    <source>
        <strain evidence="2">JCM 12165</strain>
    </source>
</reference>
<dbReference type="EC" id="1.-.-.-" evidence="1"/>
<keyword evidence="1" id="KW-0560">Oxidoreductase</keyword>
<dbReference type="InterPro" id="IPR027056">
    <property type="entry name" value="Gluconate_2DH_su3"/>
</dbReference>
<gene>
    <name evidence="1" type="ORF">ACFSCY_35735</name>
</gene>
<sequence>MTHSRFFDEHQRETVAAAMARMIPTDDTPGSREAGSIDFLDQYLSGIEFVYAKPDGSGFEKLEGKRAWAWEQRIAALRETYVRGIDELDRRSREGFGIDFVGLTEEQQDQVLRDLERPAQEQEAAVAEAQVTAPWAPPEPALQQTMTEMALEFVPLLALHTRQGFYADPIYGGNRDRVGWQVIGFPGPASLADVHTGRYSVLDYFADRRGYPGTEDERGA</sequence>